<dbReference type="PANTHER" id="PTHR30294">
    <property type="entry name" value="MEMBRANE COMPONENT OF ABC TRANSPORTER YHHJ-RELATED"/>
    <property type="match status" value="1"/>
</dbReference>
<evidence type="ECO:0000313" key="8">
    <source>
        <dbReference type="Proteomes" id="UP001500067"/>
    </source>
</evidence>
<evidence type="ECO:0000256" key="6">
    <source>
        <dbReference type="SAM" id="Phobius"/>
    </source>
</evidence>
<comment type="subcellular location">
    <subcellularLocation>
        <location evidence="1">Cell membrane</location>
        <topology evidence="1">Multi-pass membrane protein</topology>
    </subcellularLocation>
</comment>
<dbReference type="PANTHER" id="PTHR30294:SF29">
    <property type="entry name" value="MULTIDRUG ABC TRANSPORTER PERMEASE YBHS-RELATED"/>
    <property type="match status" value="1"/>
</dbReference>
<evidence type="ECO:0000256" key="4">
    <source>
        <dbReference type="ARBA" id="ARBA00022989"/>
    </source>
</evidence>
<organism evidence="7 8">
    <name type="scientific">Nemorincola caseinilytica</name>
    <dbReference type="NCBI Taxonomy" id="2054315"/>
    <lineage>
        <taxon>Bacteria</taxon>
        <taxon>Pseudomonadati</taxon>
        <taxon>Bacteroidota</taxon>
        <taxon>Chitinophagia</taxon>
        <taxon>Chitinophagales</taxon>
        <taxon>Chitinophagaceae</taxon>
        <taxon>Nemorincola</taxon>
    </lineage>
</organism>
<protein>
    <submittedName>
        <fullName evidence="7">Gliding motility-associated ABC transporter permease subunit GldF</fullName>
    </submittedName>
</protein>
<proteinExistence type="predicted"/>
<dbReference type="InterPro" id="IPR019860">
    <property type="entry name" value="Motility-assoc_ABC_perm_GldF"/>
</dbReference>
<feature type="transmembrane region" description="Helical" evidence="6">
    <location>
        <begin position="55"/>
        <end position="73"/>
    </location>
</feature>
<keyword evidence="3 6" id="KW-0812">Transmembrane</keyword>
<reference evidence="8" key="1">
    <citation type="journal article" date="2019" name="Int. J. Syst. Evol. Microbiol.">
        <title>The Global Catalogue of Microorganisms (GCM) 10K type strain sequencing project: providing services to taxonomists for standard genome sequencing and annotation.</title>
        <authorList>
            <consortium name="The Broad Institute Genomics Platform"/>
            <consortium name="The Broad Institute Genome Sequencing Center for Infectious Disease"/>
            <person name="Wu L."/>
            <person name="Ma J."/>
        </authorList>
    </citation>
    <scope>NUCLEOTIDE SEQUENCE [LARGE SCALE GENOMIC DNA]</scope>
    <source>
        <strain evidence="8">JCM 32105</strain>
    </source>
</reference>
<feature type="transmembrane region" description="Helical" evidence="6">
    <location>
        <begin position="94"/>
        <end position="118"/>
    </location>
</feature>
<feature type="transmembrane region" description="Helical" evidence="6">
    <location>
        <begin position="220"/>
        <end position="238"/>
    </location>
</feature>
<keyword evidence="2" id="KW-1003">Cell membrane</keyword>
<keyword evidence="8" id="KW-1185">Reference proteome</keyword>
<evidence type="ECO:0000256" key="5">
    <source>
        <dbReference type="ARBA" id="ARBA00023136"/>
    </source>
</evidence>
<feature type="transmembrane region" description="Helical" evidence="6">
    <location>
        <begin position="138"/>
        <end position="157"/>
    </location>
</feature>
<dbReference type="PROSITE" id="PS51257">
    <property type="entry name" value="PROKAR_LIPOPROTEIN"/>
    <property type="match status" value="1"/>
</dbReference>
<name>A0ABP8ND41_9BACT</name>
<evidence type="ECO:0000256" key="3">
    <source>
        <dbReference type="ARBA" id="ARBA00022692"/>
    </source>
</evidence>
<feature type="transmembrane region" description="Helical" evidence="6">
    <location>
        <begin position="164"/>
        <end position="181"/>
    </location>
</feature>
<sequence length="250" mass="27942">MRSIFIKEINSFFSSIVGYVVLLVFLVACSLFLWIIPNYSILEYGYASMERFFEIAPWLLFLLVPAVTMRSFADEFRTGNIEWLSTKPLTDLDIILGKYFATIALIVFALLPTVIYVYTIHNLSYSGVGIDTGAIIGSYIGLFFLAATFGAVGIFCSSLTSNQVVSFLFALLACYVLYTGFEQLSKLPKFSEGIDYYLSMVGMEFHYNSISRGLIDSRDVIYFLSVIIFFIALTRFSLSSRTGGTGGRLG</sequence>
<evidence type="ECO:0000256" key="1">
    <source>
        <dbReference type="ARBA" id="ARBA00004651"/>
    </source>
</evidence>
<feature type="transmembrane region" description="Helical" evidence="6">
    <location>
        <begin position="12"/>
        <end position="35"/>
    </location>
</feature>
<dbReference type="NCBIfam" id="TIGR03518">
    <property type="entry name" value="ABC_perm_GldF"/>
    <property type="match status" value="1"/>
</dbReference>
<dbReference type="RefSeq" id="WP_345080421.1">
    <property type="nucleotide sequence ID" value="NZ_BAABFA010000009.1"/>
</dbReference>
<dbReference type="Proteomes" id="UP001500067">
    <property type="component" value="Unassembled WGS sequence"/>
</dbReference>
<comment type="caution">
    <text evidence="7">The sequence shown here is derived from an EMBL/GenBank/DDBJ whole genome shotgun (WGS) entry which is preliminary data.</text>
</comment>
<keyword evidence="4 6" id="KW-1133">Transmembrane helix</keyword>
<dbReference type="Pfam" id="PF12679">
    <property type="entry name" value="ABC2_membrane_2"/>
    <property type="match status" value="1"/>
</dbReference>
<evidence type="ECO:0000256" key="2">
    <source>
        <dbReference type="ARBA" id="ARBA00022475"/>
    </source>
</evidence>
<keyword evidence="5 6" id="KW-0472">Membrane</keyword>
<dbReference type="InterPro" id="IPR051449">
    <property type="entry name" value="ABC-2_transporter_component"/>
</dbReference>
<gene>
    <name evidence="7" type="primary">gldF</name>
    <name evidence="7" type="ORF">GCM10023093_13200</name>
</gene>
<dbReference type="EMBL" id="BAABFA010000009">
    <property type="protein sequence ID" value="GAA4463889.1"/>
    <property type="molecule type" value="Genomic_DNA"/>
</dbReference>
<evidence type="ECO:0000313" key="7">
    <source>
        <dbReference type="EMBL" id="GAA4463889.1"/>
    </source>
</evidence>
<accession>A0ABP8ND41</accession>